<protein>
    <submittedName>
        <fullName evidence="2">MurR/RpiR family transcriptional regulator</fullName>
    </submittedName>
</protein>
<name>A0A345BWC2_9BACI</name>
<dbReference type="PANTHER" id="PTHR30514">
    <property type="entry name" value="GLUCOKINASE"/>
    <property type="match status" value="1"/>
</dbReference>
<dbReference type="GO" id="GO:0003700">
    <property type="term" value="F:DNA-binding transcription factor activity"/>
    <property type="evidence" value="ECO:0007669"/>
    <property type="project" value="InterPro"/>
</dbReference>
<sequence>MLSYRLLNLGFYMCQREFSERIEKIGYKKYPQFKNDIIKYVFNNKKNTWWHLKKSSEDMDEVDHSLGKVGKSSIEDIESVLREVDSKEYETFLNVLLEAEKVHFLGMRTSKSLALYFEMMLGGILDNLNQLSLNSDFIYDESLKFKEGDVLMIIALSPYAKQTIDFVKYCRKQMNINIVVITDLESSPIIEDSDAYLIAVQSKNRYSIIPALTLMESLIIDLGKNQPNSVEKISRLNQIHRENDITTLLDQLKLICILQIISK</sequence>
<dbReference type="AlphaFoldDB" id="A0A345BWC2"/>
<proteinExistence type="predicted"/>
<accession>A0A345BWC2</accession>
<feature type="domain" description="SIS" evidence="1">
    <location>
        <begin position="92"/>
        <end position="230"/>
    </location>
</feature>
<dbReference type="CDD" id="cd05013">
    <property type="entry name" value="SIS_RpiR"/>
    <property type="match status" value="1"/>
</dbReference>
<dbReference type="InterPro" id="IPR046348">
    <property type="entry name" value="SIS_dom_sf"/>
</dbReference>
<dbReference type="KEGG" id="rue:DT065_03945"/>
<dbReference type="GO" id="GO:1901135">
    <property type="term" value="P:carbohydrate derivative metabolic process"/>
    <property type="evidence" value="ECO:0007669"/>
    <property type="project" value="InterPro"/>
</dbReference>
<evidence type="ECO:0000313" key="3">
    <source>
        <dbReference type="Proteomes" id="UP000252100"/>
    </source>
</evidence>
<dbReference type="SUPFAM" id="SSF53697">
    <property type="entry name" value="SIS domain"/>
    <property type="match status" value="1"/>
</dbReference>
<dbReference type="InterPro" id="IPR001347">
    <property type="entry name" value="SIS_dom"/>
</dbReference>
<evidence type="ECO:0000313" key="2">
    <source>
        <dbReference type="EMBL" id="AXF55253.1"/>
    </source>
</evidence>
<dbReference type="InterPro" id="IPR047640">
    <property type="entry name" value="RpiR-like"/>
</dbReference>
<dbReference type="Gene3D" id="3.40.50.10490">
    <property type="entry name" value="Glucose-6-phosphate isomerase like protein, domain 1"/>
    <property type="match status" value="1"/>
</dbReference>
<keyword evidence="3" id="KW-1185">Reference proteome</keyword>
<dbReference type="GO" id="GO:0003677">
    <property type="term" value="F:DNA binding"/>
    <property type="evidence" value="ECO:0007669"/>
    <property type="project" value="InterPro"/>
</dbReference>
<reference evidence="2 3" key="1">
    <citation type="journal article" date="2018" name="J. Microbiol.">
        <title>Salicibibacter kimchii gen. nov., sp. nov., a moderately halophilic and alkalitolerant bacterium in the family Bacillaceae, isolated from kimchi.</title>
        <authorList>
            <person name="Jang J.Y."/>
            <person name="Oh Y.J."/>
            <person name="Lim S.K."/>
            <person name="Park H.K."/>
            <person name="Lee C."/>
            <person name="Kim J.Y."/>
            <person name="Lee M.A."/>
            <person name="Choi H.J."/>
        </authorList>
    </citation>
    <scope>NUCLEOTIDE SEQUENCE [LARGE SCALE GENOMIC DNA]</scope>
    <source>
        <strain evidence="2 3">NKC1-1</strain>
    </source>
</reference>
<dbReference type="GO" id="GO:0097367">
    <property type="term" value="F:carbohydrate derivative binding"/>
    <property type="evidence" value="ECO:0007669"/>
    <property type="project" value="InterPro"/>
</dbReference>
<dbReference type="Proteomes" id="UP000252100">
    <property type="component" value="Chromosome"/>
</dbReference>
<evidence type="ECO:0000259" key="1">
    <source>
        <dbReference type="PROSITE" id="PS51464"/>
    </source>
</evidence>
<dbReference type="InterPro" id="IPR035472">
    <property type="entry name" value="RpiR-like_SIS"/>
</dbReference>
<dbReference type="PROSITE" id="PS51464">
    <property type="entry name" value="SIS"/>
    <property type="match status" value="1"/>
</dbReference>
<dbReference type="Pfam" id="PF01380">
    <property type="entry name" value="SIS"/>
    <property type="match status" value="1"/>
</dbReference>
<organism evidence="2 3">
    <name type="scientific">Salicibibacter kimchii</name>
    <dbReference type="NCBI Taxonomy" id="2099786"/>
    <lineage>
        <taxon>Bacteria</taxon>
        <taxon>Bacillati</taxon>
        <taxon>Bacillota</taxon>
        <taxon>Bacilli</taxon>
        <taxon>Bacillales</taxon>
        <taxon>Bacillaceae</taxon>
        <taxon>Salicibibacter</taxon>
    </lineage>
</organism>
<dbReference type="EMBL" id="CP031092">
    <property type="protein sequence ID" value="AXF55253.1"/>
    <property type="molecule type" value="Genomic_DNA"/>
</dbReference>
<dbReference type="PANTHER" id="PTHR30514:SF18">
    <property type="entry name" value="RPIR-FAMILY TRANSCRIPTIONAL REGULATOR"/>
    <property type="match status" value="1"/>
</dbReference>
<gene>
    <name evidence="2" type="ORF">DT065_03945</name>
</gene>